<reference evidence="1 2" key="1">
    <citation type="submission" date="2021-06" db="EMBL/GenBank/DDBJ databases">
        <authorList>
            <person name="Kallberg Y."/>
            <person name="Tangrot J."/>
            <person name="Rosling A."/>
        </authorList>
    </citation>
    <scope>NUCLEOTIDE SEQUENCE [LARGE SCALE GENOMIC DNA]</scope>
    <source>
        <strain evidence="1 2">120-4 pot B 10/14</strain>
    </source>
</reference>
<dbReference type="Proteomes" id="UP000789901">
    <property type="component" value="Unassembled WGS sequence"/>
</dbReference>
<proteinExistence type="predicted"/>
<comment type="caution">
    <text evidence="1">The sequence shown here is derived from an EMBL/GenBank/DDBJ whole genome shotgun (WGS) entry which is preliminary data.</text>
</comment>
<evidence type="ECO:0000313" key="2">
    <source>
        <dbReference type="Proteomes" id="UP000789901"/>
    </source>
</evidence>
<name>A0ABN7XM18_GIGMA</name>
<feature type="non-terminal residue" evidence="1">
    <location>
        <position position="42"/>
    </location>
</feature>
<protein>
    <submittedName>
        <fullName evidence="1">43766_t:CDS:1</fullName>
    </submittedName>
</protein>
<evidence type="ECO:0000313" key="1">
    <source>
        <dbReference type="EMBL" id="CAG8856368.1"/>
    </source>
</evidence>
<keyword evidence="2" id="KW-1185">Reference proteome</keyword>
<dbReference type="EMBL" id="CAJVQB010159236">
    <property type="protein sequence ID" value="CAG8856368.1"/>
    <property type="molecule type" value="Genomic_DNA"/>
</dbReference>
<sequence length="42" mass="5002">MKVINKTASILRYMAMGLNKLVEYLGEKLEKFFLTVKYFIEK</sequence>
<accession>A0ABN7XM18</accession>
<organism evidence="1 2">
    <name type="scientific">Gigaspora margarita</name>
    <dbReference type="NCBI Taxonomy" id="4874"/>
    <lineage>
        <taxon>Eukaryota</taxon>
        <taxon>Fungi</taxon>
        <taxon>Fungi incertae sedis</taxon>
        <taxon>Mucoromycota</taxon>
        <taxon>Glomeromycotina</taxon>
        <taxon>Glomeromycetes</taxon>
        <taxon>Diversisporales</taxon>
        <taxon>Gigasporaceae</taxon>
        <taxon>Gigaspora</taxon>
    </lineage>
</organism>
<gene>
    <name evidence="1" type="ORF">GMARGA_LOCUS45189</name>
</gene>